<keyword evidence="5" id="KW-0328">Glycosyltransferase</keyword>
<keyword evidence="8" id="KW-0547">Nucleotide-binding</keyword>
<evidence type="ECO:0000313" key="17">
    <source>
        <dbReference type="Proteomes" id="UP001302367"/>
    </source>
</evidence>
<dbReference type="RefSeq" id="XP_023450461.2">
    <property type="nucleotide sequence ID" value="XM_023604231.2"/>
</dbReference>
<comment type="pathway">
    <text evidence="2">Protein modification; protein glycosylation.</text>
</comment>
<sequence length="477" mass="55063">MKTHHSKGSSLSFPEKTFDLADDLRQIVAARPVRTRVVALALFLLCIIFWSSGAIGRLQNRLDHSALRSEDSRPPGCWDFPVANDTLLVIKTGSTELEDRFAVHLSTTLRCVPNYMIFSDLEETYHGEHIYDTLDSASPEIRDNNKDFELYRRLQRGGRQVLDPSELSGTPEAFSNTGGNQENAGWKLDKWKFMPMVNRTFHEYPDMKWYVFIEADTFLLWTMLQQYLSRLDHTKAIYAGSPSFIADELFAHGGSGFILSQPALSSVATYYASHKPEIEQLTEGHWAGDCVLGIFTRRSGVQFHNIWPHFQGDYPGLLPYARADGRPVMDDKLREWCYPTVSYHHMSSDMIRDFWHFEQEWAKSHDQTETLLNKDVFRDFVMPQMMEGKADWDNLSDAEVADAKSVEECRTRCEVQPDCKQYSFETATRKCRTRIDPRLGKPTNGTISHWLWSRVQHFEQDMAPCGAESWRDPYVWP</sequence>
<dbReference type="PANTHER" id="PTHR23033">
    <property type="entry name" value="BETA1,3-GALACTOSYLTRANSFERASE"/>
    <property type="match status" value="1"/>
</dbReference>
<name>A0ABZ0P9Y1_CERBT</name>
<proteinExistence type="inferred from homology"/>
<keyword evidence="6" id="KW-0808">Transferase</keyword>
<organism evidence="16 17">
    <name type="scientific">Cercospora beticola</name>
    <name type="common">Sugarbeet leaf spot fungus</name>
    <dbReference type="NCBI Taxonomy" id="122368"/>
    <lineage>
        <taxon>Eukaryota</taxon>
        <taxon>Fungi</taxon>
        <taxon>Dikarya</taxon>
        <taxon>Ascomycota</taxon>
        <taxon>Pezizomycotina</taxon>
        <taxon>Dothideomycetes</taxon>
        <taxon>Dothideomycetidae</taxon>
        <taxon>Mycosphaerellales</taxon>
        <taxon>Mycosphaerellaceae</taxon>
        <taxon>Cercospora</taxon>
    </lineage>
</organism>
<dbReference type="InterPro" id="IPR003609">
    <property type="entry name" value="Pan_app"/>
</dbReference>
<dbReference type="Proteomes" id="UP001302367">
    <property type="component" value="Chromosome 9"/>
</dbReference>
<comment type="similarity">
    <text evidence="3">Belongs to the glycosyltransferase 31 family. Beta3-Gal-T subfamily.</text>
</comment>
<evidence type="ECO:0000256" key="2">
    <source>
        <dbReference type="ARBA" id="ARBA00004922"/>
    </source>
</evidence>
<keyword evidence="9" id="KW-0735">Signal-anchor</keyword>
<evidence type="ECO:0000256" key="1">
    <source>
        <dbReference type="ARBA" id="ARBA00004606"/>
    </source>
</evidence>
<dbReference type="Gene3D" id="3.50.4.10">
    <property type="entry name" value="Hepatocyte Growth Factor"/>
    <property type="match status" value="1"/>
</dbReference>
<evidence type="ECO:0000256" key="8">
    <source>
        <dbReference type="ARBA" id="ARBA00022741"/>
    </source>
</evidence>
<keyword evidence="11 13" id="KW-0472">Membrane</keyword>
<gene>
    <name evidence="16" type="ORF">RHO25_012950</name>
</gene>
<evidence type="ECO:0000256" key="10">
    <source>
        <dbReference type="ARBA" id="ARBA00022989"/>
    </source>
</evidence>
<evidence type="ECO:0000256" key="4">
    <source>
        <dbReference type="ARBA" id="ARBA00012557"/>
    </source>
</evidence>
<evidence type="ECO:0000256" key="7">
    <source>
        <dbReference type="ARBA" id="ARBA00022692"/>
    </source>
</evidence>
<protein>
    <recommendedName>
        <fullName evidence="4">N-acetylgalactosaminide beta-1,3-galactosyltransferase</fullName>
        <ecNumber evidence="4">2.4.1.122</ecNumber>
    </recommendedName>
</protein>
<evidence type="ECO:0000259" key="15">
    <source>
        <dbReference type="Pfam" id="PF02434"/>
    </source>
</evidence>
<evidence type="ECO:0000259" key="14">
    <source>
        <dbReference type="Pfam" id="PF00024"/>
    </source>
</evidence>
<feature type="region of interest" description="Disordered" evidence="12">
    <location>
        <begin position="161"/>
        <end position="181"/>
    </location>
</feature>
<evidence type="ECO:0000256" key="13">
    <source>
        <dbReference type="SAM" id="Phobius"/>
    </source>
</evidence>
<evidence type="ECO:0000256" key="12">
    <source>
        <dbReference type="SAM" id="MobiDB-lite"/>
    </source>
</evidence>
<dbReference type="Gene3D" id="3.90.550.50">
    <property type="match status" value="1"/>
</dbReference>
<keyword evidence="10 13" id="KW-1133">Transmembrane helix</keyword>
<accession>A0ABZ0P9Y1</accession>
<evidence type="ECO:0000256" key="5">
    <source>
        <dbReference type="ARBA" id="ARBA00022676"/>
    </source>
</evidence>
<dbReference type="InterPro" id="IPR026050">
    <property type="entry name" value="C1GALT1/C1GALT1_chp1"/>
</dbReference>
<dbReference type="InterPro" id="IPR003378">
    <property type="entry name" value="Fringe-like_glycosylTrfase"/>
</dbReference>
<dbReference type="Pfam" id="PF00024">
    <property type="entry name" value="PAN_1"/>
    <property type="match status" value="1"/>
</dbReference>
<evidence type="ECO:0000256" key="6">
    <source>
        <dbReference type="ARBA" id="ARBA00022679"/>
    </source>
</evidence>
<dbReference type="Pfam" id="PF02434">
    <property type="entry name" value="Fringe"/>
    <property type="match status" value="1"/>
</dbReference>
<evidence type="ECO:0000256" key="9">
    <source>
        <dbReference type="ARBA" id="ARBA00022968"/>
    </source>
</evidence>
<feature type="domain" description="Apple" evidence="14">
    <location>
        <begin position="397"/>
        <end position="432"/>
    </location>
</feature>
<dbReference type="GeneID" id="35435234"/>
<dbReference type="EMBL" id="CP134192">
    <property type="protein sequence ID" value="WPB08284.1"/>
    <property type="molecule type" value="Genomic_DNA"/>
</dbReference>
<dbReference type="PANTHER" id="PTHR23033:SF47">
    <property type="entry name" value="APPLE DOMAIN-CONTAINING PROTEIN-RELATED"/>
    <property type="match status" value="1"/>
</dbReference>
<keyword evidence="7 13" id="KW-0812">Transmembrane</keyword>
<feature type="domain" description="Fringe-like glycosyltransferase" evidence="15">
    <location>
        <begin position="205"/>
        <end position="302"/>
    </location>
</feature>
<comment type="subcellular location">
    <subcellularLocation>
        <location evidence="1">Membrane</location>
        <topology evidence="1">Single-pass type II membrane protein</topology>
    </subcellularLocation>
</comment>
<keyword evidence="17" id="KW-1185">Reference proteome</keyword>
<evidence type="ECO:0000256" key="11">
    <source>
        <dbReference type="ARBA" id="ARBA00023136"/>
    </source>
</evidence>
<feature type="transmembrane region" description="Helical" evidence="13">
    <location>
        <begin position="37"/>
        <end position="55"/>
    </location>
</feature>
<dbReference type="EC" id="2.4.1.122" evidence="4"/>
<reference evidence="16 17" key="1">
    <citation type="submission" date="2023-09" db="EMBL/GenBank/DDBJ databases">
        <title>Complete-Gapless Cercospora beticola genome.</title>
        <authorList>
            <person name="Wyatt N.A."/>
            <person name="Spanner R.E."/>
            <person name="Bolton M.D."/>
        </authorList>
    </citation>
    <scope>NUCLEOTIDE SEQUENCE [LARGE SCALE GENOMIC DNA]</scope>
    <source>
        <strain evidence="16">Cb09-40</strain>
    </source>
</reference>
<evidence type="ECO:0000313" key="16">
    <source>
        <dbReference type="EMBL" id="WPB08284.1"/>
    </source>
</evidence>
<evidence type="ECO:0000256" key="3">
    <source>
        <dbReference type="ARBA" id="ARBA00006462"/>
    </source>
</evidence>